<dbReference type="Pfam" id="PF10733">
    <property type="entry name" value="DUF2525"/>
    <property type="match status" value="1"/>
</dbReference>
<evidence type="ECO:0000313" key="1">
    <source>
        <dbReference type="EMBL" id="MCU5779150.1"/>
    </source>
</evidence>
<gene>
    <name evidence="1" type="primary">yodD</name>
    <name evidence="1" type="ORF">N5923_16835</name>
</gene>
<name>A0A9J6PQZ8_9GAMM</name>
<dbReference type="Proteomes" id="UP001064262">
    <property type="component" value="Unassembled WGS sequence"/>
</dbReference>
<keyword evidence="2" id="KW-1185">Reference proteome</keyword>
<dbReference type="RefSeq" id="WP_267142622.1">
    <property type="nucleotide sequence ID" value="NZ_JAODIL010000071.1"/>
</dbReference>
<protein>
    <submittedName>
        <fullName evidence="1">YodD family peroxide/acid resistance protein</fullName>
    </submittedName>
</protein>
<sequence>MTTAKEYSDNIQREVGIDVEALLEAIQRRATGEVQDFMENDDAHHFQVDGKQYHSCTELAEAFELDIRDFSISEVNR</sequence>
<proteinExistence type="predicted"/>
<reference evidence="1" key="1">
    <citation type="submission" date="2022-09" db="EMBL/GenBank/DDBJ databases">
        <title>Winslowiella arboricola sp. nov., isolated from bleeding cankers on broadleaf hosts.</title>
        <authorList>
            <person name="Brady C."/>
            <person name="Kaur S."/>
            <person name="Crampton B."/>
            <person name="Maddock D."/>
            <person name="Arnold D."/>
            <person name="Denman S."/>
        </authorList>
    </citation>
    <scope>NUCLEOTIDE SEQUENCE</scope>
    <source>
        <strain evidence="1">BAC 15a-03b</strain>
    </source>
</reference>
<organism evidence="1 2">
    <name type="scientific">Winslowiella arboricola</name>
    <dbReference type="NCBI Taxonomy" id="2978220"/>
    <lineage>
        <taxon>Bacteria</taxon>
        <taxon>Pseudomonadati</taxon>
        <taxon>Pseudomonadota</taxon>
        <taxon>Gammaproteobacteria</taxon>
        <taxon>Enterobacterales</taxon>
        <taxon>Erwiniaceae</taxon>
        <taxon>Winslowiella</taxon>
    </lineage>
</organism>
<accession>A0A9J6PQZ8</accession>
<dbReference type="AlphaFoldDB" id="A0A9J6PQZ8"/>
<comment type="caution">
    <text evidence="1">The sequence shown here is derived from an EMBL/GenBank/DDBJ whole genome shotgun (WGS) entry which is preliminary data.</text>
</comment>
<dbReference type="InterPro" id="IPR019669">
    <property type="entry name" value="Uncharacterised_YodD"/>
</dbReference>
<dbReference type="EMBL" id="JAODIM010000042">
    <property type="protein sequence ID" value="MCU5779150.1"/>
    <property type="molecule type" value="Genomic_DNA"/>
</dbReference>
<evidence type="ECO:0000313" key="2">
    <source>
        <dbReference type="Proteomes" id="UP001064262"/>
    </source>
</evidence>